<dbReference type="FunFam" id="3.90.170.10:FF:000001">
    <property type="entry name" value="Adenylosuccinate synthetase"/>
    <property type="match status" value="1"/>
</dbReference>
<evidence type="ECO:0000256" key="9">
    <source>
        <dbReference type="ARBA" id="ARBA00023134"/>
    </source>
</evidence>
<feature type="binding site" evidence="11">
    <location>
        <position position="28"/>
    </location>
    <ligand>
        <name>Mg(2+)</name>
        <dbReference type="ChEBI" id="CHEBI:18420"/>
    </ligand>
</feature>
<dbReference type="SMART" id="SM00788">
    <property type="entry name" value="Adenylsucc_synt"/>
    <property type="match status" value="1"/>
</dbReference>
<evidence type="ECO:0000256" key="4">
    <source>
        <dbReference type="ARBA" id="ARBA00022598"/>
    </source>
</evidence>
<dbReference type="UniPathway" id="UPA00075">
    <property type="reaction ID" value="UER00335"/>
</dbReference>
<accession>A0A0W4ZNB7</accession>
<comment type="similarity">
    <text evidence="11 13">Belongs to the adenylosuccinate synthetase family.</text>
</comment>
<dbReference type="RefSeq" id="XP_018226854.1">
    <property type="nucleotide sequence ID" value="XM_018369664.1"/>
</dbReference>
<dbReference type="GO" id="GO:0004019">
    <property type="term" value="F:adenylosuccinate synthase activity"/>
    <property type="evidence" value="ECO:0007669"/>
    <property type="project" value="UniProtKB-UniRule"/>
</dbReference>
<evidence type="ECO:0000313" key="14">
    <source>
        <dbReference type="EMBL" id="KTW29867.1"/>
    </source>
</evidence>
<feature type="binding site" evidence="11">
    <location>
        <position position="316"/>
    </location>
    <ligand>
        <name>GTP</name>
        <dbReference type="ChEBI" id="CHEBI:37565"/>
    </ligand>
</feature>
<evidence type="ECO:0000256" key="13">
    <source>
        <dbReference type="RuleBase" id="RU000520"/>
    </source>
</evidence>
<evidence type="ECO:0000256" key="11">
    <source>
        <dbReference type="HAMAP-Rule" id="MF_03125"/>
    </source>
</evidence>
<evidence type="ECO:0000256" key="1">
    <source>
        <dbReference type="ARBA" id="ARBA00003779"/>
    </source>
</evidence>
<dbReference type="AlphaFoldDB" id="A0A0W4ZNB7"/>
<feature type="binding site" evidence="11">
    <location>
        <position position="235"/>
    </location>
    <ligand>
        <name>IMP</name>
        <dbReference type="ChEBI" id="CHEBI:58053"/>
    </ligand>
</feature>
<dbReference type="InterPro" id="IPR027417">
    <property type="entry name" value="P-loop_NTPase"/>
</dbReference>
<dbReference type="PANTHER" id="PTHR11846:SF0">
    <property type="entry name" value="ADENYLOSUCCINATE SYNTHETASE"/>
    <property type="match status" value="1"/>
</dbReference>
<dbReference type="GO" id="GO:0071276">
    <property type="term" value="P:cellular response to cadmium ion"/>
    <property type="evidence" value="ECO:0007669"/>
    <property type="project" value="EnsemblFungi"/>
</dbReference>
<dbReference type="InterPro" id="IPR018220">
    <property type="entry name" value="Adenylosuccin_syn_GTP-bd"/>
</dbReference>
<evidence type="ECO:0000256" key="12">
    <source>
        <dbReference type="PROSITE-ProRule" id="PRU10134"/>
    </source>
</evidence>
<gene>
    <name evidence="14" type="ORF">T552_01071</name>
</gene>
<comment type="cofactor">
    <cofactor evidence="11">
        <name>Mg(2+)</name>
        <dbReference type="ChEBI" id="CHEBI:18420"/>
    </cofactor>
    <text evidence="11">Binds 1 Mg(2+) ion per subunit.</text>
</comment>
<dbReference type="PROSITE" id="PS00513">
    <property type="entry name" value="ADENYLOSUCCIN_SYN_2"/>
    <property type="match status" value="1"/>
</dbReference>
<keyword evidence="3 11" id="KW-0963">Cytoplasm</keyword>
<dbReference type="Gene3D" id="3.40.440.10">
    <property type="entry name" value="Adenylosuccinate Synthetase, subunit A, domain 1"/>
    <property type="match status" value="1"/>
</dbReference>
<feature type="active site" description="Proton donor" evidence="11">
    <location>
        <position position="56"/>
    </location>
</feature>
<dbReference type="Pfam" id="PF00709">
    <property type="entry name" value="Adenylsucc_synt"/>
    <property type="match status" value="1"/>
</dbReference>
<dbReference type="NCBIfam" id="NF002223">
    <property type="entry name" value="PRK01117.1"/>
    <property type="match status" value="1"/>
</dbReference>
<comment type="subcellular location">
    <subcellularLocation>
        <location evidence="11">Cytoplasm</location>
    </subcellularLocation>
</comment>
<evidence type="ECO:0000256" key="8">
    <source>
        <dbReference type="ARBA" id="ARBA00022842"/>
    </source>
</evidence>
<comment type="function">
    <text evidence="11">Plays an important role in the de novo pathway and in the salvage pathway of purine nucleotide biosynthesis. Catalyzes the first commited step in the biosynthesis of AMP from IMP.</text>
</comment>
<sequence length="435" mass="49186">MNQQVDEKEMRGKVEEGVTVILGVQWGDEGKGKLVDILSGEADLCARCQGGNNAGHTIVIGDQTYNFHILPSGITSPNCLNLIGSGVVIHIPSFFSELEAIEKKGICTKNRIFVSDRAHLVLDYHQVIDELKELELGEYSIGTTKKGIGPAYSHKAERNGIRVHHLYDFSEFERLFRENYESYKRRYGPFEFDVEKELNKYREYAEKLRSYVVDAVYFIQSMMTKQKRIIVEGANALMLDIDYGTYPYVTSSNTSIGGVCTGLGLPPKSIKNVIGVMKAYTTRVGYGPFPTELFDNIGEHLQQVGLEWGVTTGRKRRCGWLDLVLVRYSNWVNGYSSLMITKLDVLDTLKEIKIGIAYKINNKEIPYISADLKTLKNLDVEYKTLPGWLTKTCNCTSFHQLPIQAQAYVKFIEDFLGIRILYIGVGPSRNNIILR</sequence>
<feature type="binding site" evidence="11">
    <location>
        <begin position="55"/>
        <end position="57"/>
    </location>
    <ligand>
        <name>GTP</name>
        <dbReference type="ChEBI" id="CHEBI:37565"/>
    </ligand>
</feature>
<feature type="binding site" evidence="11">
    <location>
        <position position="314"/>
    </location>
    <ligand>
        <name>IMP</name>
        <dbReference type="ChEBI" id="CHEBI:58053"/>
    </ligand>
</feature>
<comment type="subunit">
    <text evidence="2 11">Homodimer.</text>
</comment>
<dbReference type="GO" id="GO:0019002">
    <property type="term" value="F:GMP binding"/>
    <property type="evidence" value="ECO:0007669"/>
    <property type="project" value="EnsemblFungi"/>
</dbReference>
<dbReference type="InterPro" id="IPR042111">
    <property type="entry name" value="Adenylosuccinate_synth_dom3"/>
</dbReference>
<dbReference type="PROSITE" id="PS01266">
    <property type="entry name" value="ADENYLOSUCCIN_SYN_1"/>
    <property type="match status" value="1"/>
</dbReference>
<dbReference type="GO" id="GO:0005525">
    <property type="term" value="F:GTP binding"/>
    <property type="evidence" value="ECO:0007669"/>
    <property type="project" value="UniProtKB-UniRule"/>
</dbReference>
<dbReference type="GO" id="GO:0044208">
    <property type="term" value="P:'de novo' AMP biosynthetic process"/>
    <property type="evidence" value="ECO:0007669"/>
    <property type="project" value="UniProtKB-UniRule"/>
</dbReference>
<protein>
    <recommendedName>
        <fullName evidence="11 13">Adenylosuccinate synthetase</fullName>
        <shortName evidence="11">AMPSase</shortName>
        <shortName evidence="11">AdSS</shortName>
        <ecNumber evidence="11 13">6.3.4.4</ecNumber>
    </recommendedName>
    <alternativeName>
        <fullName evidence="11">IMP--aspartate ligase</fullName>
    </alternativeName>
</protein>
<comment type="function">
    <text evidence="13">Plays an important role in the de novo pathway of purine nucleotide biosynthesis.</text>
</comment>
<proteinExistence type="inferred from homology"/>
<dbReference type="OrthoDB" id="10265645at2759"/>
<dbReference type="Gene3D" id="3.90.170.10">
    <property type="entry name" value="Adenylosuccinate Synthetase, subunit A, domain 3"/>
    <property type="match status" value="1"/>
</dbReference>
<dbReference type="Proteomes" id="UP000054454">
    <property type="component" value="Unassembled WGS sequence"/>
</dbReference>
<dbReference type="FunFam" id="1.10.300.10:FF:000002">
    <property type="entry name" value="Adenylosuccinate synthetase, chloroplastic"/>
    <property type="match status" value="1"/>
</dbReference>
<keyword evidence="4 11" id="KW-0436">Ligase</keyword>
<dbReference type="GO" id="GO:0000287">
    <property type="term" value="F:magnesium ion binding"/>
    <property type="evidence" value="ECO:0007669"/>
    <property type="project" value="UniProtKB-UniRule"/>
</dbReference>
<feature type="binding site" evidence="11">
    <location>
        <position position="158"/>
    </location>
    <ligand>
        <name>IMP</name>
        <dbReference type="ChEBI" id="CHEBI:58053"/>
        <note>ligand shared between dimeric partners</note>
    </ligand>
</feature>
<evidence type="ECO:0000256" key="5">
    <source>
        <dbReference type="ARBA" id="ARBA00022723"/>
    </source>
</evidence>
<dbReference type="SUPFAM" id="SSF52540">
    <property type="entry name" value="P-loop containing nucleoside triphosphate hydrolases"/>
    <property type="match status" value="1"/>
</dbReference>
<dbReference type="HAMAP" id="MF_00011">
    <property type="entry name" value="Adenylosucc_synth"/>
    <property type="match status" value="1"/>
</dbReference>
<keyword evidence="8 11" id="KW-0460">Magnesium</keyword>
<keyword evidence="5 11" id="KW-0479">Metal-binding</keyword>
<dbReference type="GO" id="GO:0016208">
    <property type="term" value="F:AMP binding"/>
    <property type="evidence" value="ECO:0007669"/>
    <property type="project" value="EnsemblFungi"/>
</dbReference>
<evidence type="ECO:0000256" key="6">
    <source>
        <dbReference type="ARBA" id="ARBA00022741"/>
    </source>
</evidence>
<dbReference type="EC" id="6.3.4.4" evidence="11 13"/>
<dbReference type="PANTHER" id="PTHR11846">
    <property type="entry name" value="ADENYLOSUCCINATE SYNTHETASE"/>
    <property type="match status" value="1"/>
</dbReference>
<dbReference type="GeneID" id="28935866"/>
<feature type="active site" evidence="12">
    <location>
        <position position="155"/>
    </location>
</feature>
<feature type="binding site" evidence="11">
    <location>
        <position position="55"/>
    </location>
    <ligand>
        <name>Mg(2+)</name>
        <dbReference type="ChEBI" id="CHEBI:18420"/>
    </ligand>
</feature>
<feature type="binding site" evidence="11">
    <location>
        <begin position="342"/>
        <end position="344"/>
    </location>
    <ligand>
        <name>GTP</name>
        <dbReference type="ChEBI" id="CHEBI:37565"/>
    </ligand>
</feature>
<feature type="binding site" evidence="11">
    <location>
        <begin position="28"/>
        <end position="31"/>
    </location>
    <ligand>
        <name>IMP</name>
        <dbReference type="ChEBI" id="CHEBI:58053"/>
    </ligand>
</feature>
<feature type="binding site" evidence="11">
    <location>
        <begin position="53"/>
        <end position="56"/>
    </location>
    <ligand>
        <name>IMP</name>
        <dbReference type="ChEBI" id="CHEBI:58053"/>
    </ligand>
</feature>
<feature type="binding site" evidence="11">
    <location>
        <position position="144"/>
    </location>
    <ligand>
        <name>IMP</name>
        <dbReference type="ChEBI" id="CHEBI:58053"/>
    </ligand>
</feature>
<keyword evidence="7 11" id="KW-0658">Purine biosynthesis</keyword>
<dbReference type="CDD" id="cd03108">
    <property type="entry name" value="AdSS"/>
    <property type="match status" value="1"/>
</dbReference>
<dbReference type="GO" id="GO:0005737">
    <property type="term" value="C:cytoplasm"/>
    <property type="evidence" value="ECO:0007669"/>
    <property type="project" value="UniProtKB-SubCell"/>
</dbReference>
<dbReference type="NCBIfam" id="TIGR00184">
    <property type="entry name" value="purA"/>
    <property type="match status" value="1"/>
</dbReference>
<comment type="caution">
    <text evidence="14">The sequence shown here is derived from an EMBL/GenBank/DDBJ whole genome shotgun (WGS) entry which is preliminary data.</text>
</comment>
<evidence type="ECO:0000256" key="10">
    <source>
        <dbReference type="ARBA" id="ARBA00050432"/>
    </source>
</evidence>
<comment type="catalytic activity">
    <reaction evidence="10 11 13">
        <text>IMP + L-aspartate + GTP = N(6)-(1,2-dicarboxyethyl)-AMP + GDP + phosphate + 2 H(+)</text>
        <dbReference type="Rhea" id="RHEA:15753"/>
        <dbReference type="ChEBI" id="CHEBI:15378"/>
        <dbReference type="ChEBI" id="CHEBI:29991"/>
        <dbReference type="ChEBI" id="CHEBI:37565"/>
        <dbReference type="ChEBI" id="CHEBI:43474"/>
        <dbReference type="ChEBI" id="CHEBI:57567"/>
        <dbReference type="ChEBI" id="CHEBI:58053"/>
        <dbReference type="ChEBI" id="CHEBI:58189"/>
        <dbReference type="EC" id="6.3.4.4"/>
    </reaction>
</comment>
<dbReference type="EMBL" id="LFVZ01000004">
    <property type="protein sequence ID" value="KTW29867.1"/>
    <property type="molecule type" value="Genomic_DNA"/>
</dbReference>
<feature type="binding site" evidence="11">
    <location>
        <begin position="27"/>
        <end position="33"/>
    </location>
    <ligand>
        <name>GTP</name>
        <dbReference type="ChEBI" id="CHEBI:37565"/>
    </ligand>
</feature>
<dbReference type="GO" id="GO:0046040">
    <property type="term" value="P:IMP metabolic process"/>
    <property type="evidence" value="ECO:0007669"/>
    <property type="project" value="TreeGrafter"/>
</dbReference>
<feature type="binding site" evidence="11">
    <location>
        <begin position="424"/>
        <end position="426"/>
    </location>
    <ligand>
        <name>GTP</name>
        <dbReference type="ChEBI" id="CHEBI:37565"/>
    </ligand>
</feature>
<feature type="active site" description="Proton acceptor" evidence="11">
    <location>
        <position position="28"/>
    </location>
</feature>
<reference evidence="15" key="1">
    <citation type="journal article" date="2016" name="Nat. Commun.">
        <title>Genome analysis of three Pneumocystis species reveals adaptation mechanisms to life exclusively in mammalian hosts.</title>
        <authorList>
            <person name="Ma L."/>
            <person name="Chen Z."/>
            <person name="Huang D.W."/>
            <person name="Kutty G."/>
            <person name="Ishihara M."/>
            <person name="Wang H."/>
            <person name="Abouelleil A."/>
            <person name="Bishop L."/>
            <person name="Davey E."/>
            <person name="Deng R."/>
            <person name="Deng X."/>
            <person name="Fan L."/>
            <person name="Fantoni G."/>
            <person name="Fitzgerald M."/>
            <person name="Gogineni E."/>
            <person name="Goldberg J.M."/>
            <person name="Handley G."/>
            <person name="Hu X."/>
            <person name="Huber C."/>
            <person name="Jiao X."/>
            <person name="Jones K."/>
            <person name="Levin J.Z."/>
            <person name="Liu Y."/>
            <person name="Macdonald P."/>
            <person name="Melnikov A."/>
            <person name="Raley C."/>
            <person name="Sassi M."/>
            <person name="Sherman B.T."/>
            <person name="Song X."/>
            <person name="Sykes S."/>
            <person name="Tran B."/>
            <person name="Walsh L."/>
            <person name="Xia Y."/>
            <person name="Yang J."/>
            <person name="Young S."/>
            <person name="Zeng Q."/>
            <person name="Zheng X."/>
            <person name="Stephens R."/>
            <person name="Nusbaum C."/>
            <person name="Birren B.W."/>
            <person name="Azadi P."/>
            <person name="Lempicki R.A."/>
            <person name="Cuomo C.A."/>
            <person name="Kovacs J.A."/>
        </authorList>
    </citation>
    <scope>NUCLEOTIDE SEQUENCE [LARGE SCALE GENOMIC DNA]</scope>
    <source>
        <strain evidence="15">B80</strain>
    </source>
</reference>
<dbReference type="InterPro" id="IPR001114">
    <property type="entry name" value="Adenylosuccinate_synthetase"/>
</dbReference>
<dbReference type="InterPro" id="IPR042110">
    <property type="entry name" value="Adenylosuccinate_synth_dom2"/>
</dbReference>
<dbReference type="InterPro" id="IPR042109">
    <property type="entry name" value="Adenylosuccinate_synth_dom1"/>
</dbReference>
<feature type="binding site" evidence="11">
    <location>
        <begin position="310"/>
        <end position="316"/>
    </location>
    <ligand>
        <name>substrate</name>
    </ligand>
</feature>
<evidence type="ECO:0000256" key="7">
    <source>
        <dbReference type="ARBA" id="ARBA00022755"/>
    </source>
</evidence>
<evidence type="ECO:0000256" key="3">
    <source>
        <dbReference type="ARBA" id="ARBA00022490"/>
    </source>
</evidence>
<comment type="pathway">
    <text evidence="11 13">Purine metabolism; AMP biosynthesis via de novo pathway; AMP from IMP: step 1/2.</text>
</comment>
<keyword evidence="6 11" id="KW-0547">Nucleotide-binding</keyword>
<comment type="function">
    <text evidence="1">Plays an important role in the de novo pathway and in the salvage pathway of purine nucleotide biosynthesis. Catalyzes the first committed step in the biosynthesis of AMP from IMP.</text>
</comment>
<dbReference type="InterPro" id="IPR033128">
    <property type="entry name" value="Adenylosuccin_syn_Lys_AS"/>
</dbReference>
<feature type="binding site" evidence="11">
    <location>
        <position position="250"/>
    </location>
    <ligand>
        <name>IMP</name>
        <dbReference type="ChEBI" id="CHEBI:58053"/>
    </ligand>
</feature>
<name>A0A0W4ZNB7_PNEC8</name>
<evidence type="ECO:0000256" key="2">
    <source>
        <dbReference type="ARBA" id="ARBA00011738"/>
    </source>
</evidence>
<dbReference type="Gene3D" id="1.10.300.10">
    <property type="entry name" value="Adenylosuccinate Synthetase, subunit A, domain 2"/>
    <property type="match status" value="1"/>
</dbReference>
<organism evidence="14 15">
    <name type="scientific">Pneumocystis carinii (strain B80)</name>
    <name type="common">Rat pneumocystis pneumonia agent</name>
    <name type="synonym">Pneumocystis carinii f. sp. carinii</name>
    <dbReference type="NCBI Taxonomy" id="1408658"/>
    <lineage>
        <taxon>Eukaryota</taxon>
        <taxon>Fungi</taxon>
        <taxon>Dikarya</taxon>
        <taxon>Ascomycota</taxon>
        <taxon>Taphrinomycotina</taxon>
        <taxon>Pneumocystomycetes</taxon>
        <taxon>Pneumocystaceae</taxon>
        <taxon>Pneumocystis</taxon>
    </lineage>
</organism>
<keyword evidence="15" id="KW-1185">Reference proteome</keyword>
<keyword evidence="9 11" id="KW-0342">GTP-binding</keyword>
<evidence type="ECO:0000313" key="15">
    <source>
        <dbReference type="Proteomes" id="UP000054454"/>
    </source>
</evidence>
<dbReference type="VEuPathDB" id="FungiDB:T552_01071"/>